<evidence type="ECO:0000313" key="2">
    <source>
        <dbReference type="EMBL" id="QZN97825.1"/>
    </source>
</evidence>
<protein>
    <submittedName>
        <fullName evidence="2">Uncharacterized protein</fullName>
    </submittedName>
</protein>
<name>A0ABX9ARJ7_9ENTR</name>
<dbReference type="Proteomes" id="UP000825886">
    <property type="component" value="Chromosome"/>
</dbReference>
<evidence type="ECO:0000313" key="3">
    <source>
        <dbReference type="Proteomes" id="UP000825886"/>
    </source>
</evidence>
<sequence>MAKFYGMDSSFIHDAEPKDGFVIDMVRASDYVELEKRIAELEKQRDGLVAENAQIIAQRNEFRAAANRAFSYGEGNKPEDARKALLCVIQRGAFETKTTDAAIAEIGAKAVEDAAEHLFNEGDIGAYEYEQMHEYANKLRGGGV</sequence>
<dbReference type="EMBL" id="CP081864">
    <property type="protein sequence ID" value="QZN97825.1"/>
    <property type="molecule type" value="Genomic_DNA"/>
</dbReference>
<gene>
    <name evidence="2" type="ORF">K6K13_11275</name>
</gene>
<organism evidence="2 3">
    <name type="scientific">Symbiopectobacterium purcellii</name>
    <dbReference type="NCBI Taxonomy" id="2871826"/>
    <lineage>
        <taxon>Bacteria</taxon>
        <taxon>Pseudomonadati</taxon>
        <taxon>Pseudomonadota</taxon>
        <taxon>Gammaproteobacteria</taxon>
        <taxon>Enterobacterales</taxon>
        <taxon>Enterobacteriaceae</taxon>
    </lineage>
</organism>
<keyword evidence="1" id="KW-0175">Coiled coil</keyword>
<feature type="coiled-coil region" evidence="1">
    <location>
        <begin position="31"/>
        <end position="58"/>
    </location>
</feature>
<reference evidence="2 3" key="1">
    <citation type="submission" date="2021-08" db="EMBL/GenBank/DDBJ databases">
        <title>Culture and genomic analysis of Symbiopectobacterium purcellii sp. nov. gen. nov., isolated from the leafhopper Empoasca decipiens.</title>
        <authorList>
            <person name="Nadal-Jimenez P."/>
            <person name="Siozios S."/>
            <person name="Halliday N."/>
            <person name="Camara M."/>
            <person name="Hurst G.D.D."/>
        </authorList>
    </citation>
    <scope>NUCLEOTIDE SEQUENCE [LARGE SCALE GENOMIC DNA]</scope>
    <source>
        <strain evidence="2 3">SyEd1</strain>
    </source>
</reference>
<dbReference type="RefSeq" id="WP_222160856.1">
    <property type="nucleotide sequence ID" value="NZ_CP081864.1"/>
</dbReference>
<accession>A0ABX9ARJ7</accession>
<keyword evidence="3" id="KW-1185">Reference proteome</keyword>
<proteinExistence type="predicted"/>
<evidence type="ECO:0000256" key="1">
    <source>
        <dbReference type="SAM" id="Coils"/>
    </source>
</evidence>